<keyword evidence="3" id="KW-0687">Ribonucleoprotein</keyword>
<evidence type="ECO:0000313" key="4">
    <source>
        <dbReference type="Proteomes" id="UP000555838"/>
    </source>
</evidence>
<keyword evidence="1" id="KW-0175">Coiled coil</keyword>
<feature type="region of interest" description="Disordered" evidence="2">
    <location>
        <begin position="22"/>
        <end position="52"/>
    </location>
</feature>
<name>A0ABR6PBK8_9SPIR</name>
<accession>A0ABR6PBK8</accession>
<feature type="coiled-coil region" evidence="1">
    <location>
        <begin position="259"/>
        <end position="294"/>
    </location>
</feature>
<reference evidence="3 4" key="1">
    <citation type="submission" date="2020-08" db="EMBL/GenBank/DDBJ databases">
        <title>Genomic Encyclopedia of Type Strains, Phase IV (KMG-IV): sequencing the most valuable type-strain genomes for metagenomic binning, comparative biology and taxonomic classification.</title>
        <authorList>
            <person name="Goeker M."/>
        </authorList>
    </citation>
    <scope>NUCLEOTIDE SEQUENCE [LARGE SCALE GENOMIC DNA]</scope>
    <source>
        <strain evidence="3 4">DSM 24625</strain>
    </source>
</reference>
<gene>
    <name evidence="3" type="ORF">HNP68_001286</name>
</gene>
<feature type="coiled-coil region" evidence="1">
    <location>
        <begin position="155"/>
        <end position="208"/>
    </location>
</feature>
<dbReference type="Proteomes" id="UP000555838">
    <property type="component" value="Unassembled WGS sequence"/>
</dbReference>
<dbReference type="RefSeq" id="WP_235684960.1">
    <property type="nucleotide sequence ID" value="NZ_CP179666.1"/>
</dbReference>
<dbReference type="EMBL" id="JACHFG010000038">
    <property type="protein sequence ID" value="MBB6043662.1"/>
    <property type="molecule type" value="Genomic_DNA"/>
</dbReference>
<sequence length="309" mass="36248">MIDMVGKAYEKLKNFVTFWKKEEKKEDASSPEPERDKKVDPNAKTDYNKQMEQDYSKLQDDIFVAQRKIYNKVGVEREKALRDLEKTIKTKNQEFLKKYSESFDELSDENKKILVGVEKSVNEFNNSNYDFVNEYQELLKEKESRERKILLTLPHADQESALQKLNDEINEKNKNFVEKYGKSFTTLNESNRKIVAALEKQVKEYSNAALDRSFVQAQKDLQKEILALEWETMLLPAKARKSAEEKMESQIQALYKKFVDDHKAKFDKLSETNQNALKQIAEKAKNTAKSLSKKAKNTPSIISMKFRWR</sequence>
<evidence type="ECO:0000313" key="3">
    <source>
        <dbReference type="EMBL" id="MBB6043662.1"/>
    </source>
</evidence>
<evidence type="ECO:0000256" key="2">
    <source>
        <dbReference type="SAM" id="MobiDB-lite"/>
    </source>
</evidence>
<keyword evidence="3" id="KW-0689">Ribosomal protein</keyword>
<keyword evidence="4" id="KW-1185">Reference proteome</keyword>
<dbReference type="GO" id="GO:0005840">
    <property type="term" value="C:ribosome"/>
    <property type="evidence" value="ECO:0007669"/>
    <property type="project" value="UniProtKB-KW"/>
</dbReference>
<protein>
    <submittedName>
        <fullName evidence="3">Ribosomal protein S17E</fullName>
    </submittedName>
</protein>
<comment type="caution">
    <text evidence="3">The sequence shown here is derived from an EMBL/GenBank/DDBJ whole genome shotgun (WGS) entry which is preliminary data.</text>
</comment>
<proteinExistence type="predicted"/>
<evidence type="ECO:0000256" key="1">
    <source>
        <dbReference type="SAM" id="Coils"/>
    </source>
</evidence>
<organism evidence="3 4">
    <name type="scientific">Borreliella yangtzensis</name>
    <dbReference type="NCBI Taxonomy" id="683292"/>
    <lineage>
        <taxon>Bacteria</taxon>
        <taxon>Pseudomonadati</taxon>
        <taxon>Spirochaetota</taxon>
        <taxon>Spirochaetia</taxon>
        <taxon>Spirochaetales</taxon>
        <taxon>Borreliaceae</taxon>
        <taxon>Borreliella</taxon>
    </lineage>
</organism>